<evidence type="ECO:0000256" key="1">
    <source>
        <dbReference type="SAM" id="Phobius"/>
    </source>
</evidence>
<accession>A0A090QK85</accession>
<gene>
    <name evidence="2" type="ORF">JCM19237_6224</name>
</gene>
<evidence type="ECO:0000313" key="2">
    <source>
        <dbReference type="EMBL" id="GAL03331.1"/>
    </source>
</evidence>
<dbReference type="AlphaFoldDB" id="A0A090QK85"/>
<dbReference type="EMBL" id="BBMN01000001">
    <property type="protein sequence ID" value="GAL03331.1"/>
    <property type="molecule type" value="Genomic_DNA"/>
</dbReference>
<comment type="caution">
    <text evidence="2">The sequence shown here is derived from an EMBL/GenBank/DDBJ whole genome shotgun (WGS) entry which is preliminary data.</text>
</comment>
<keyword evidence="1" id="KW-0472">Membrane</keyword>
<dbReference type="GO" id="GO:0016787">
    <property type="term" value="F:hydrolase activity"/>
    <property type="evidence" value="ECO:0007669"/>
    <property type="project" value="UniProtKB-KW"/>
</dbReference>
<organism evidence="2 3">
    <name type="scientific">Photobacterium aphoticum</name>
    <dbReference type="NCBI Taxonomy" id="754436"/>
    <lineage>
        <taxon>Bacteria</taxon>
        <taxon>Pseudomonadati</taxon>
        <taxon>Pseudomonadota</taxon>
        <taxon>Gammaproteobacteria</taxon>
        <taxon>Vibrionales</taxon>
        <taxon>Vibrionaceae</taxon>
        <taxon>Photobacterium</taxon>
    </lineage>
</organism>
<keyword evidence="2" id="KW-0378">Hydrolase</keyword>
<keyword evidence="1" id="KW-1133">Transmembrane helix</keyword>
<dbReference type="Proteomes" id="UP000029227">
    <property type="component" value="Unassembled WGS sequence"/>
</dbReference>
<name>A0A090QK85_9GAMM</name>
<reference evidence="2 3" key="1">
    <citation type="journal article" date="2014" name="Genome Announc.">
        <title>Draft Genome Sequences of Two Vibrionaceae Species, Vibrio ponticus C121 and Photobacterium aphoticum C119, Isolated as Coral Reef Microbiota.</title>
        <authorList>
            <person name="Al-saari N."/>
            <person name="Meirelles P.M."/>
            <person name="Mino S."/>
            <person name="Suda W."/>
            <person name="Oshima K."/>
            <person name="Hattori M."/>
            <person name="Ohkuma M."/>
            <person name="Thompson F.L."/>
            <person name="Gomez-Gil B."/>
            <person name="Sawabe T."/>
            <person name="Sawabe T."/>
        </authorList>
    </citation>
    <scope>NUCLEOTIDE SEQUENCE [LARGE SCALE GENOMIC DNA]</scope>
    <source>
        <strain evidence="2 3">JCM 19237</strain>
    </source>
</reference>
<proteinExistence type="predicted"/>
<dbReference type="Gene3D" id="3.20.20.140">
    <property type="entry name" value="Metal-dependent hydrolases"/>
    <property type="match status" value="1"/>
</dbReference>
<evidence type="ECO:0000313" key="3">
    <source>
        <dbReference type="Proteomes" id="UP000029227"/>
    </source>
</evidence>
<protein>
    <submittedName>
        <fullName evidence="2">Adenosine deaminase</fullName>
        <ecNumber evidence="2">3.5.4.4</ecNumber>
    </submittedName>
</protein>
<dbReference type="EC" id="3.5.4.4" evidence="2"/>
<feature type="transmembrane region" description="Helical" evidence="1">
    <location>
        <begin position="20"/>
        <end position="45"/>
    </location>
</feature>
<dbReference type="STRING" id="754436.JCM19237_6224"/>
<sequence length="62" mass="6904">MASDTLSLSAFYHQFPKADLHYHLLGGVRLETMLLLPTSMVLICLSMKRNAITVPISTKAAW</sequence>
<keyword evidence="1" id="KW-0812">Transmembrane</keyword>